<dbReference type="Proteomes" id="UP000293865">
    <property type="component" value="Unassembled WGS sequence"/>
</dbReference>
<dbReference type="InterPro" id="IPR009784">
    <property type="entry name" value="DUF1349"/>
</dbReference>
<dbReference type="AlphaFoldDB" id="A0A4Q2KVA5"/>
<organism evidence="1 2">
    <name type="scientific">Agromyces albus</name>
    <dbReference type="NCBI Taxonomy" id="205332"/>
    <lineage>
        <taxon>Bacteria</taxon>
        <taxon>Bacillati</taxon>
        <taxon>Actinomycetota</taxon>
        <taxon>Actinomycetes</taxon>
        <taxon>Micrococcales</taxon>
        <taxon>Microbacteriaceae</taxon>
        <taxon>Agromyces</taxon>
    </lineage>
</organism>
<keyword evidence="2" id="KW-1185">Reference proteome</keyword>
<name>A0A4Q2KVA5_9MICO</name>
<evidence type="ECO:0000313" key="1">
    <source>
        <dbReference type="EMBL" id="RXZ67742.1"/>
    </source>
</evidence>
<reference evidence="1 2" key="1">
    <citation type="submission" date="2019-01" db="EMBL/GenBank/DDBJ databases">
        <title>Agromyces.</title>
        <authorList>
            <person name="Li J."/>
        </authorList>
    </citation>
    <scope>NUCLEOTIDE SEQUENCE [LARGE SCALE GENOMIC DNA]</scope>
    <source>
        <strain evidence="1 2">DSM 15934</strain>
    </source>
</reference>
<protein>
    <submittedName>
        <fullName evidence="1">DUF1349 domain-containing protein</fullName>
    </submittedName>
</protein>
<dbReference type="OrthoDB" id="9808724at2"/>
<comment type="caution">
    <text evidence="1">The sequence shown here is derived from an EMBL/GenBank/DDBJ whole genome shotgun (WGS) entry which is preliminary data.</text>
</comment>
<proteinExistence type="predicted"/>
<dbReference type="Pfam" id="PF07081">
    <property type="entry name" value="DUF1349"/>
    <property type="match status" value="1"/>
</dbReference>
<dbReference type="RefSeq" id="WP_129521990.1">
    <property type="nucleotide sequence ID" value="NZ_SDPN01000040.1"/>
</dbReference>
<dbReference type="EMBL" id="SDPN01000040">
    <property type="protein sequence ID" value="RXZ67742.1"/>
    <property type="molecule type" value="Genomic_DNA"/>
</dbReference>
<accession>A0A4Q2KVA5</accession>
<sequence>MFHASNDGERWEFVRSFAFGAAGPVRTGFGVQAPTGEGCKVTFDDIQFEQETLQSLRDGS</sequence>
<evidence type="ECO:0000313" key="2">
    <source>
        <dbReference type="Proteomes" id="UP000293865"/>
    </source>
</evidence>
<dbReference type="Gene3D" id="2.60.120.200">
    <property type="match status" value="1"/>
</dbReference>
<gene>
    <name evidence="1" type="ORF">ESP51_16495</name>
</gene>